<dbReference type="AlphaFoldDB" id="A0A4S4FH58"/>
<dbReference type="Gene3D" id="3.20.20.10">
    <property type="entry name" value="Alanine racemase"/>
    <property type="match status" value="1"/>
</dbReference>
<name>A0A4S4FH58_9MICO</name>
<accession>A0A4S4FH58</accession>
<dbReference type="InterPro" id="IPR051466">
    <property type="entry name" value="D-amino_acid_metab_enzyme"/>
</dbReference>
<dbReference type="OrthoDB" id="2445260at2"/>
<dbReference type="SUPFAM" id="SSF51419">
    <property type="entry name" value="PLP-binding barrel"/>
    <property type="match status" value="1"/>
</dbReference>
<proteinExistence type="predicted"/>
<dbReference type="EMBL" id="SSSM01000006">
    <property type="protein sequence ID" value="THG28415.1"/>
    <property type="molecule type" value="Genomic_DNA"/>
</dbReference>
<organism evidence="1 2">
    <name type="scientific">Naasia lichenicola</name>
    <dbReference type="NCBI Taxonomy" id="2565933"/>
    <lineage>
        <taxon>Bacteria</taxon>
        <taxon>Bacillati</taxon>
        <taxon>Actinomycetota</taxon>
        <taxon>Actinomycetes</taxon>
        <taxon>Micrococcales</taxon>
        <taxon>Microbacteriaceae</taxon>
        <taxon>Naasia</taxon>
    </lineage>
</organism>
<dbReference type="GO" id="GO:0036088">
    <property type="term" value="P:D-serine catabolic process"/>
    <property type="evidence" value="ECO:0007669"/>
    <property type="project" value="TreeGrafter"/>
</dbReference>
<sequence>MRTISLERPAAGVSFGDDRYWEGLTAATAHLDPPLGVISLEALASNAFDMLRRANGMPIRVASKSVRVRSVLDSVLALPGFAGVLSYTLAESLWLAETIDDVVLAYPTVDRGALRRLMESELLAARVTLMVDSVAHLDLIDAVLPPDRRPVLQVAIELDTSFTAPVLGRMGVWRSPIHDAAGAVELARAISGRRGFALVGMMAYESQIAGLPDDPPGQRARAGIVRRMQKASFAELLERRGEVVSAVRTVADLRFVNGGGTGSLELTSADPSVTELGAGSGLLGGHTFDNFTRFSPAPAAAFALPVVRKAEPGSATLLGGGWVASGPPAADRLPRIEWPRGLHFARYEMAGEVQTPVLGEAAADLALGDRVWLRHAKSGELSEHIDEFHIVDGGAVVDVVPTYRGEGTAFL</sequence>
<dbReference type="PANTHER" id="PTHR28004">
    <property type="entry name" value="ZGC:162816-RELATED"/>
    <property type="match status" value="1"/>
</dbReference>
<dbReference type="InterPro" id="IPR029066">
    <property type="entry name" value="PLP-binding_barrel"/>
</dbReference>
<gene>
    <name evidence="1" type="ORF">E6C64_16390</name>
</gene>
<protein>
    <submittedName>
        <fullName evidence="1">Amino acid deaminase/aldolase</fullName>
    </submittedName>
</protein>
<comment type="caution">
    <text evidence="1">The sequence shown here is derived from an EMBL/GenBank/DDBJ whole genome shotgun (WGS) entry which is preliminary data.</text>
</comment>
<evidence type="ECO:0000313" key="2">
    <source>
        <dbReference type="Proteomes" id="UP000309133"/>
    </source>
</evidence>
<dbReference type="Proteomes" id="UP000309133">
    <property type="component" value="Unassembled WGS sequence"/>
</dbReference>
<dbReference type="PANTHER" id="PTHR28004:SF2">
    <property type="entry name" value="D-SERINE DEHYDRATASE"/>
    <property type="match status" value="1"/>
</dbReference>
<dbReference type="RefSeq" id="WP_136428774.1">
    <property type="nucleotide sequence ID" value="NZ_SSSM01000006.1"/>
</dbReference>
<evidence type="ECO:0000313" key="1">
    <source>
        <dbReference type="EMBL" id="THG28415.1"/>
    </source>
</evidence>
<dbReference type="GO" id="GO:0008721">
    <property type="term" value="F:D-serine ammonia-lyase activity"/>
    <property type="evidence" value="ECO:0007669"/>
    <property type="project" value="TreeGrafter"/>
</dbReference>
<reference evidence="1 2" key="1">
    <citation type="submission" date="2019-04" db="EMBL/GenBank/DDBJ databases">
        <authorList>
            <person name="Jiang L."/>
        </authorList>
    </citation>
    <scope>NUCLEOTIDE SEQUENCE [LARGE SCALE GENOMIC DNA]</scope>
    <source>
        <strain evidence="1 2">YIM 131853</strain>
    </source>
</reference>
<keyword evidence="2" id="KW-1185">Reference proteome</keyword>